<feature type="compositionally biased region" description="Low complexity" evidence="1">
    <location>
        <begin position="535"/>
        <end position="552"/>
    </location>
</feature>
<feature type="compositionally biased region" description="Polar residues" evidence="1">
    <location>
        <begin position="698"/>
        <end position="708"/>
    </location>
</feature>
<evidence type="ECO:0000313" key="2">
    <source>
        <dbReference type="Ensembl" id="ENSAMXP00000032034.1"/>
    </source>
</evidence>
<feature type="compositionally biased region" description="Polar residues" evidence="1">
    <location>
        <begin position="564"/>
        <end position="591"/>
    </location>
</feature>
<feature type="compositionally biased region" description="Polar residues" evidence="1">
    <location>
        <begin position="373"/>
        <end position="382"/>
    </location>
</feature>
<organism evidence="2 3">
    <name type="scientific">Astyanax mexicanus</name>
    <name type="common">Blind cave fish</name>
    <name type="synonym">Astyanax fasciatus mexicanus</name>
    <dbReference type="NCBI Taxonomy" id="7994"/>
    <lineage>
        <taxon>Eukaryota</taxon>
        <taxon>Metazoa</taxon>
        <taxon>Chordata</taxon>
        <taxon>Craniata</taxon>
        <taxon>Vertebrata</taxon>
        <taxon>Euteleostomi</taxon>
        <taxon>Actinopterygii</taxon>
        <taxon>Neopterygii</taxon>
        <taxon>Teleostei</taxon>
        <taxon>Ostariophysi</taxon>
        <taxon>Characiformes</taxon>
        <taxon>Characoidei</taxon>
        <taxon>Acestrorhamphidae</taxon>
        <taxon>Acestrorhamphinae</taxon>
        <taxon>Astyanax</taxon>
    </lineage>
</organism>
<feature type="compositionally biased region" description="Low complexity" evidence="1">
    <location>
        <begin position="1089"/>
        <end position="1101"/>
    </location>
</feature>
<feature type="compositionally biased region" description="Polar residues" evidence="1">
    <location>
        <begin position="1227"/>
        <end position="1240"/>
    </location>
</feature>
<dbReference type="GO" id="GO:0042461">
    <property type="term" value="P:photoreceptor cell development"/>
    <property type="evidence" value="ECO:0007669"/>
    <property type="project" value="TreeGrafter"/>
</dbReference>
<dbReference type="GeneTree" id="ENSGT00940000154242"/>
<name>A0A3B1IS98_ASTMX</name>
<dbReference type="Proteomes" id="UP000018467">
    <property type="component" value="Unassembled WGS sequence"/>
</dbReference>
<feature type="compositionally biased region" description="Polar residues" evidence="1">
    <location>
        <begin position="1052"/>
        <end position="1066"/>
    </location>
</feature>
<feature type="compositionally biased region" description="Polar residues" evidence="1">
    <location>
        <begin position="741"/>
        <end position="756"/>
    </location>
</feature>
<feature type="compositionally biased region" description="Basic and acidic residues" evidence="1">
    <location>
        <begin position="981"/>
        <end position="991"/>
    </location>
</feature>
<feature type="compositionally biased region" description="Polar residues" evidence="1">
    <location>
        <begin position="1017"/>
        <end position="1031"/>
    </location>
</feature>
<feature type="compositionally biased region" description="Polar residues" evidence="1">
    <location>
        <begin position="844"/>
        <end position="859"/>
    </location>
</feature>
<feature type="region of interest" description="Disordered" evidence="1">
    <location>
        <begin position="807"/>
        <end position="1240"/>
    </location>
</feature>
<keyword evidence="3" id="KW-1185">Reference proteome</keyword>
<accession>A0A3B1IS98</accession>
<dbReference type="Bgee" id="ENSAMXG00000039929">
    <property type="expression patterns" value="Expressed in camera-type eye"/>
</dbReference>
<feature type="region of interest" description="Disordered" evidence="1">
    <location>
        <begin position="370"/>
        <end position="591"/>
    </location>
</feature>
<dbReference type="Ensembl" id="ENSAMXT00000037897.1">
    <property type="protein sequence ID" value="ENSAMXP00000032034.1"/>
    <property type="gene ID" value="ENSAMXG00000039929.1"/>
</dbReference>
<dbReference type="PANTHER" id="PTHR23005:SF3">
    <property type="entry name" value="RETINITIS PIGMENTOSA 1-LIKE 1 PROTEIN"/>
    <property type="match status" value="1"/>
</dbReference>
<feature type="compositionally biased region" description="Polar residues" evidence="1">
    <location>
        <begin position="957"/>
        <end position="980"/>
    </location>
</feature>
<dbReference type="GO" id="GO:0035082">
    <property type="term" value="P:axoneme assembly"/>
    <property type="evidence" value="ECO:0007669"/>
    <property type="project" value="TreeGrafter"/>
</dbReference>
<feature type="compositionally biased region" description="Basic and acidic residues" evidence="1">
    <location>
        <begin position="765"/>
        <end position="777"/>
    </location>
</feature>
<reference evidence="2" key="4">
    <citation type="submission" date="2025-09" db="UniProtKB">
        <authorList>
            <consortium name="Ensembl"/>
        </authorList>
    </citation>
    <scope>IDENTIFICATION</scope>
</reference>
<dbReference type="GO" id="GO:0060041">
    <property type="term" value="P:retina development in camera-type eye"/>
    <property type="evidence" value="ECO:0007669"/>
    <property type="project" value="TreeGrafter"/>
</dbReference>
<feature type="compositionally biased region" description="Basic and acidic residues" evidence="1">
    <location>
        <begin position="479"/>
        <end position="492"/>
    </location>
</feature>
<feature type="region of interest" description="Disordered" evidence="1">
    <location>
        <begin position="606"/>
        <end position="788"/>
    </location>
</feature>
<feature type="compositionally biased region" description="Polar residues" evidence="1">
    <location>
        <begin position="897"/>
        <end position="906"/>
    </location>
</feature>
<feature type="compositionally biased region" description="Polar residues" evidence="1">
    <location>
        <begin position="1192"/>
        <end position="1206"/>
    </location>
</feature>
<dbReference type="InParanoid" id="A0A3B1IS98"/>
<reference evidence="3" key="2">
    <citation type="journal article" date="2014" name="Nat. Commun.">
        <title>The cavefish genome reveals candidate genes for eye loss.</title>
        <authorList>
            <person name="McGaugh S.E."/>
            <person name="Gross J.B."/>
            <person name="Aken B."/>
            <person name="Blin M."/>
            <person name="Borowsky R."/>
            <person name="Chalopin D."/>
            <person name="Hinaux H."/>
            <person name="Jeffery W.R."/>
            <person name="Keene A."/>
            <person name="Ma L."/>
            <person name="Minx P."/>
            <person name="Murphy D."/>
            <person name="O'Quin K.E."/>
            <person name="Retaux S."/>
            <person name="Rohner N."/>
            <person name="Searle S.M."/>
            <person name="Stahl B.A."/>
            <person name="Tabin C."/>
            <person name="Volff J.N."/>
            <person name="Yoshizawa M."/>
            <person name="Warren W.C."/>
        </authorList>
    </citation>
    <scope>NUCLEOTIDE SEQUENCE [LARGE SCALE GENOMIC DNA]</scope>
    <source>
        <strain evidence="3">female</strain>
    </source>
</reference>
<evidence type="ECO:0000313" key="3">
    <source>
        <dbReference type="Proteomes" id="UP000018467"/>
    </source>
</evidence>
<feature type="compositionally biased region" description="Polar residues" evidence="1">
    <location>
        <begin position="609"/>
        <end position="618"/>
    </location>
</feature>
<reference evidence="2" key="3">
    <citation type="submission" date="2025-08" db="UniProtKB">
        <authorList>
            <consortium name="Ensembl"/>
        </authorList>
    </citation>
    <scope>IDENTIFICATION</scope>
</reference>
<feature type="compositionally biased region" description="Polar residues" evidence="1">
    <location>
        <begin position="397"/>
        <end position="455"/>
    </location>
</feature>
<dbReference type="STRING" id="7994.ENSAMXP00000032034"/>
<dbReference type="GO" id="GO:0005930">
    <property type="term" value="C:axoneme"/>
    <property type="evidence" value="ECO:0007669"/>
    <property type="project" value="TreeGrafter"/>
</dbReference>
<feature type="compositionally biased region" description="Basic and acidic residues" evidence="1">
    <location>
        <begin position="1107"/>
        <end position="1121"/>
    </location>
</feature>
<feature type="compositionally biased region" description="Polar residues" evidence="1">
    <location>
        <begin position="1122"/>
        <end position="1136"/>
    </location>
</feature>
<protein>
    <submittedName>
        <fullName evidence="2">Uncharacterized protein</fullName>
    </submittedName>
</protein>
<feature type="region of interest" description="Disordered" evidence="1">
    <location>
        <begin position="316"/>
        <end position="354"/>
    </location>
</feature>
<feature type="compositionally biased region" description="Basic and acidic residues" evidence="1">
    <location>
        <begin position="684"/>
        <end position="697"/>
    </location>
</feature>
<feature type="compositionally biased region" description="Polar residues" evidence="1">
    <location>
        <begin position="779"/>
        <end position="788"/>
    </location>
</feature>
<feature type="compositionally biased region" description="Low complexity" evidence="1">
    <location>
        <begin position="1159"/>
        <end position="1171"/>
    </location>
</feature>
<sequence length="1292" mass="140762">MYVIFKYFYALFQIDSVQSLLQCPSILVCVGREPFHPLLLDNFRKTSDNKLPKLILKSRSSAYNEEPGCKNADFGLETKKTIIHPRSHASDKSARHTASSEKYFPNGLSSVPPIHTGPFSQKRESMMDDDIEKRVLVNKDGSLSMEMKVRFRLLNDETLHWSTEIKKSSSTLNESVSGYNDAYYLQHANSESFSEAESLPEADNTKLHQKHTGEPHCQHCCAHCQEYDIWKNPTLGEQGPVRRIISSSSSESSHKIVCKKASVDSMGTMSSEEYTEQVVSNATCIHQSVGEECDTTVKYCTISRCSNRSEVSAVSSKKAYTEEECRKTQNSRALTSNDNKPESSPTTPIKNFQADQVSVQITQVLMGEHRSVSVESNSSQVLASLKEDQDEEETGGPPSNSRVATSSPHSITSCKSPASPNQQLSPRPPSNSRVATSSPHSITSCKSPASPNQQLSPRPPSKSSGSSVKSRSRHCQYQRSKDVVVADEHEPSESSAFKTSPQPNADDLHDTNMEDVGDDTTTIQPIETNKKERSSSAMSTRSNASAKSNKSKGNVVPEEECRKTQNSRALTSNDNKPESSPTTPIKNFQADQVSVQITQVLMGEHRSVSVESNSSQVLASLKEDQDEEETGGPPSNSRVATSSPHSITSCKSPASPNQQLSPRPPSKSSGSSVKSRSRHCQYQRSKDVVVADEHEPSESSAFKTSPQPNADDLHDTNMEDVGDDTTTIQPIETNKKERTASAMSTKSNLSARSIQSDLPDVSFTEAKETESETEERVQSAMSNTSVRSRLSEVAADDFVEDQIEERVPSAMSAVSAKSRSSIISELETSELKDEDNETEERSASAMSIKSNASAQSKKSCLSDVTPAVLEEAQERVPSIMSTKSNASAASKKSNKSQGTPADTVETSGKELEERAPSAMSAKSDISARSINSNISEAVPSVTYEDSNEHHERKAGSAMSQTSGKSSTSNIIAEVDSQTNETGKEALEERAPSARSTKSKKSKISEQVEDVPEEQATERSTSALSSISNVSAKSKKSKISEQVEDVPEEQATERSTSALSSISNVSAKSKKSKISEQVEDVPEEQATERSTSALSSISNVSAKSKKSKVSEQVEGAPEKQATERSPSALSSISNVSAKSKKSKISEQVEDAPEEQATERSTSALSSISNVSAKSKKSKVSEQVEDAPEEQATERSTSALSSISNVSAKSKKSKISEQVEDVPEEQATERSTSALSSISNVSAKSRNLKFQNKLKVLPRNKLQNDLQVHFPPYLMSLQNQRNLKFQNKLKMFQR</sequence>
<dbReference type="PANTHER" id="PTHR23005">
    <property type="entry name" value="RETINITIS PIGMENTOSA 1 PROTEIN"/>
    <property type="match status" value="1"/>
</dbReference>
<evidence type="ECO:0000256" key="1">
    <source>
        <dbReference type="SAM" id="MobiDB-lite"/>
    </source>
</evidence>
<feature type="compositionally biased region" description="Polar residues" evidence="1">
    <location>
        <begin position="493"/>
        <end position="503"/>
    </location>
</feature>
<feature type="compositionally biased region" description="Polar residues" evidence="1">
    <location>
        <begin position="633"/>
        <end position="660"/>
    </location>
</feature>
<proteinExistence type="predicted"/>
<feature type="compositionally biased region" description="Polar residues" evidence="1">
    <location>
        <begin position="328"/>
        <end position="354"/>
    </location>
</feature>
<feature type="compositionally biased region" description="Polar residues" evidence="1">
    <location>
        <begin position="926"/>
        <end position="935"/>
    </location>
</feature>
<reference evidence="3" key="1">
    <citation type="submission" date="2013-03" db="EMBL/GenBank/DDBJ databases">
        <authorList>
            <person name="Jeffery W."/>
            <person name="Warren W."/>
            <person name="Wilson R.K."/>
        </authorList>
    </citation>
    <scope>NUCLEOTIDE SEQUENCE</scope>
    <source>
        <strain evidence="3">female</strain>
    </source>
</reference>